<proteinExistence type="predicted"/>
<accession>A0AA88T2X3</accession>
<dbReference type="AlphaFoldDB" id="A0AA88T2X3"/>
<evidence type="ECO:0000313" key="2">
    <source>
        <dbReference type="Proteomes" id="UP001187415"/>
    </source>
</evidence>
<organism evidence="1 2">
    <name type="scientific">Channa striata</name>
    <name type="common">Snakehead murrel</name>
    <name type="synonym">Ophicephalus striatus</name>
    <dbReference type="NCBI Taxonomy" id="64152"/>
    <lineage>
        <taxon>Eukaryota</taxon>
        <taxon>Metazoa</taxon>
        <taxon>Chordata</taxon>
        <taxon>Craniata</taxon>
        <taxon>Vertebrata</taxon>
        <taxon>Euteleostomi</taxon>
        <taxon>Actinopterygii</taxon>
        <taxon>Neopterygii</taxon>
        <taxon>Teleostei</taxon>
        <taxon>Neoteleostei</taxon>
        <taxon>Acanthomorphata</taxon>
        <taxon>Anabantaria</taxon>
        <taxon>Anabantiformes</taxon>
        <taxon>Channoidei</taxon>
        <taxon>Channidae</taxon>
        <taxon>Channa</taxon>
    </lineage>
</organism>
<evidence type="ECO:0000313" key="1">
    <source>
        <dbReference type="EMBL" id="KAK2856556.1"/>
    </source>
</evidence>
<protein>
    <submittedName>
        <fullName evidence="1">Uncharacterized protein</fullName>
    </submittedName>
</protein>
<reference evidence="1" key="1">
    <citation type="submission" date="2023-07" db="EMBL/GenBank/DDBJ databases">
        <title>Chromosome-level Genome Assembly of Striped Snakehead (Channa striata).</title>
        <authorList>
            <person name="Liu H."/>
        </authorList>
    </citation>
    <scope>NUCLEOTIDE SEQUENCE</scope>
    <source>
        <strain evidence="1">Gz</strain>
        <tissue evidence="1">Muscle</tissue>
    </source>
</reference>
<dbReference type="Proteomes" id="UP001187415">
    <property type="component" value="Unassembled WGS sequence"/>
</dbReference>
<sequence length="78" mass="8822">MFRRHETLPRRDAESLRWTLDLLPRVTKIASGRRKVAPPGGLITGLKRKLEQEGWTCKARQSGEESCRVEGTCETEAA</sequence>
<gene>
    <name evidence="1" type="ORF">Q5P01_005291</name>
</gene>
<keyword evidence="2" id="KW-1185">Reference proteome</keyword>
<name>A0AA88T2X3_CHASR</name>
<dbReference type="EMBL" id="JAUPFM010000003">
    <property type="protein sequence ID" value="KAK2856556.1"/>
    <property type="molecule type" value="Genomic_DNA"/>
</dbReference>
<comment type="caution">
    <text evidence="1">The sequence shown here is derived from an EMBL/GenBank/DDBJ whole genome shotgun (WGS) entry which is preliminary data.</text>
</comment>